<proteinExistence type="predicted"/>
<dbReference type="PROSITE" id="PS50850">
    <property type="entry name" value="MFS"/>
    <property type="match status" value="1"/>
</dbReference>
<feature type="compositionally biased region" description="Basic and acidic residues" evidence="5">
    <location>
        <begin position="496"/>
        <end position="505"/>
    </location>
</feature>
<comment type="caution">
    <text evidence="8">The sequence shown here is derived from an EMBL/GenBank/DDBJ whole genome shotgun (WGS) entry which is preliminary data.</text>
</comment>
<dbReference type="OrthoDB" id="419616at2759"/>
<feature type="transmembrane region" description="Helical" evidence="6">
    <location>
        <begin position="287"/>
        <end position="311"/>
    </location>
</feature>
<evidence type="ECO:0000259" key="7">
    <source>
        <dbReference type="PROSITE" id="PS50850"/>
    </source>
</evidence>
<evidence type="ECO:0000256" key="4">
    <source>
        <dbReference type="ARBA" id="ARBA00023136"/>
    </source>
</evidence>
<dbReference type="InterPro" id="IPR036259">
    <property type="entry name" value="MFS_trans_sf"/>
</dbReference>
<evidence type="ECO:0000256" key="6">
    <source>
        <dbReference type="SAM" id="Phobius"/>
    </source>
</evidence>
<feature type="transmembrane region" description="Helical" evidence="6">
    <location>
        <begin position="354"/>
        <end position="372"/>
    </location>
</feature>
<dbReference type="EMBL" id="CAICTM010000032">
    <property type="protein sequence ID" value="CAB9498150.1"/>
    <property type="molecule type" value="Genomic_DNA"/>
</dbReference>
<dbReference type="Proteomes" id="UP001153069">
    <property type="component" value="Unassembled WGS sequence"/>
</dbReference>
<dbReference type="Gene3D" id="1.20.1250.20">
    <property type="entry name" value="MFS general substrate transporter like domains"/>
    <property type="match status" value="1"/>
</dbReference>
<evidence type="ECO:0000256" key="1">
    <source>
        <dbReference type="ARBA" id="ARBA00004141"/>
    </source>
</evidence>
<reference evidence="8" key="1">
    <citation type="submission" date="2020-06" db="EMBL/GenBank/DDBJ databases">
        <authorList>
            <consortium name="Plant Systems Biology data submission"/>
        </authorList>
    </citation>
    <scope>NUCLEOTIDE SEQUENCE</scope>
    <source>
        <strain evidence="8">D6</strain>
    </source>
</reference>
<keyword evidence="2 6" id="KW-0812">Transmembrane</keyword>
<evidence type="ECO:0000256" key="5">
    <source>
        <dbReference type="SAM" id="MobiDB-lite"/>
    </source>
</evidence>
<keyword evidence="9" id="KW-1185">Reference proteome</keyword>
<gene>
    <name evidence="8" type="ORF">SEMRO_32_G020890.1</name>
</gene>
<feature type="transmembrane region" description="Helical" evidence="6">
    <location>
        <begin position="440"/>
        <end position="463"/>
    </location>
</feature>
<feature type="transmembrane region" description="Helical" evidence="6">
    <location>
        <begin position="214"/>
        <end position="236"/>
    </location>
</feature>
<evidence type="ECO:0000313" key="8">
    <source>
        <dbReference type="EMBL" id="CAB9498150.1"/>
    </source>
</evidence>
<feature type="transmembrane region" description="Helical" evidence="6">
    <location>
        <begin position="187"/>
        <end position="208"/>
    </location>
</feature>
<feature type="region of interest" description="Disordered" evidence="5">
    <location>
        <begin position="465"/>
        <end position="505"/>
    </location>
</feature>
<dbReference type="PANTHER" id="PTHR23507">
    <property type="entry name" value="ZGC:174356"/>
    <property type="match status" value="1"/>
</dbReference>
<name>A0A9N8DAD0_9STRA</name>
<dbReference type="Pfam" id="PF07690">
    <property type="entry name" value="MFS_1"/>
    <property type="match status" value="1"/>
</dbReference>
<protein>
    <submittedName>
        <fullName evidence="8">Solute carrier family 46</fullName>
    </submittedName>
</protein>
<feature type="transmembrane region" description="Helical" evidence="6">
    <location>
        <begin position="155"/>
        <end position="175"/>
    </location>
</feature>
<organism evidence="8 9">
    <name type="scientific">Seminavis robusta</name>
    <dbReference type="NCBI Taxonomy" id="568900"/>
    <lineage>
        <taxon>Eukaryota</taxon>
        <taxon>Sar</taxon>
        <taxon>Stramenopiles</taxon>
        <taxon>Ochrophyta</taxon>
        <taxon>Bacillariophyta</taxon>
        <taxon>Bacillariophyceae</taxon>
        <taxon>Bacillariophycidae</taxon>
        <taxon>Naviculales</taxon>
        <taxon>Naviculaceae</taxon>
        <taxon>Seminavis</taxon>
    </lineage>
</organism>
<dbReference type="AlphaFoldDB" id="A0A9N8DAD0"/>
<dbReference type="SUPFAM" id="SSF103473">
    <property type="entry name" value="MFS general substrate transporter"/>
    <property type="match status" value="1"/>
</dbReference>
<feature type="compositionally biased region" description="Acidic residues" evidence="5">
    <location>
        <begin position="469"/>
        <end position="490"/>
    </location>
</feature>
<dbReference type="GO" id="GO:0022857">
    <property type="term" value="F:transmembrane transporter activity"/>
    <property type="evidence" value="ECO:0007669"/>
    <property type="project" value="InterPro"/>
</dbReference>
<feature type="transmembrane region" description="Helical" evidence="6">
    <location>
        <begin position="35"/>
        <end position="56"/>
    </location>
</feature>
<sequence length="505" mass="55418">MDGSSASNSAYYNRRRSSLEIYRTFLDEFLASNGGWLLILLGFLTALGAGALVGAVPQVLTQKFAEHQYGLDKEIQCLSEEPLPMECVQGADYAQGAASYTSLFRNLMALLVNSVAGSYSDTHGRRGVQIASLFLVVLSPISFWLIQISDEVPPIWYYILDCFAGIISWFSIGFTQLSDIMPQRHRAAAFGLYFGSFMAGIAIAPFLATLMTHVQIAVFSSLVRIVALLIAILFLPETLPVENRRRSSHLAVHDDYVAAHPNSKKSWWKLLLSPIVKMSILQRSSSLLLVAFGAFTSKMVFSADVTLFFYYIEANLGATEQDVAGMMFTTGVVGVLVQAGFLKYLISFFGERRLLILSFCSGMAHNLIYGLAPNKWFLYVGLCLSALTNTNNALLSSLASRSVARTEQGHIQGALFSLTSLAEAIGPISFNFIYRNWHTFGSGTMFVVGAMLFGVGMVAVSLVPPKEVNDDDDDEQEGDDKFADEEESTSDLDGSQEEKEILVLP</sequence>
<comment type="subcellular location">
    <subcellularLocation>
        <location evidence="1">Membrane</location>
        <topology evidence="1">Multi-pass membrane protein</topology>
    </subcellularLocation>
</comment>
<feature type="transmembrane region" description="Helical" evidence="6">
    <location>
        <begin position="323"/>
        <end position="342"/>
    </location>
</feature>
<evidence type="ECO:0000313" key="9">
    <source>
        <dbReference type="Proteomes" id="UP001153069"/>
    </source>
</evidence>
<keyword evidence="3 6" id="KW-1133">Transmembrane helix</keyword>
<evidence type="ECO:0000256" key="2">
    <source>
        <dbReference type="ARBA" id="ARBA00022692"/>
    </source>
</evidence>
<dbReference type="InterPro" id="IPR020846">
    <property type="entry name" value="MFS_dom"/>
</dbReference>
<feature type="domain" description="Major facilitator superfamily (MFS) profile" evidence="7">
    <location>
        <begin position="34"/>
        <end position="468"/>
    </location>
</feature>
<dbReference type="PANTHER" id="PTHR23507:SF1">
    <property type="entry name" value="FI18259P1-RELATED"/>
    <property type="match status" value="1"/>
</dbReference>
<accession>A0A9N8DAD0</accession>
<evidence type="ECO:0000256" key="3">
    <source>
        <dbReference type="ARBA" id="ARBA00022989"/>
    </source>
</evidence>
<feature type="transmembrane region" description="Helical" evidence="6">
    <location>
        <begin position="130"/>
        <end position="149"/>
    </location>
</feature>
<keyword evidence="4 6" id="KW-0472">Membrane</keyword>
<dbReference type="GO" id="GO:0016020">
    <property type="term" value="C:membrane"/>
    <property type="evidence" value="ECO:0007669"/>
    <property type="project" value="UniProtKB-SubCell"/>
</dbReference>
<dbReference type="InterPro" id="IPR011701">
    <property type="entry name" value="MFS"/>
</dbReference>
<feature type="transmembrane region" description="Helical" evidence="6">
    <location>
        <begin position="411"/>
        <end position="434"/>
    </location>
</feature>